<evidence type="ECO:0000256" key="5">
    <source>
        <dbReference type="ARBA" id="ARBA00022989"/>
    </source>
</evidence>
<feature type="transmembrane region" description="Helical" evidence="8">
    <location>
        <begin position="82"/>
        <end position="106"/>
    </location>
</feature>
<dbReference type="EMBL" id="JAJUOS010000004">
    <property type="protein sequence ID" value="MCE5973127.1"/>
    <property type="molecule type" value="Genomic_DNA"/>
</dbReference>
<evidence type="ECO:0000256" key="7">
    <source>
        <dbReference type="RuleBase" id="RU369079"/>
    </source>
</evidence>
<evidence type="ECO:0000256" key="1">
    <source>
        <dbReference type="ARBA" id="ARBA00004429"/>
    </source>
</evidence>
<gene>
    <name evidence="10" type="ORF">LZA78_06525</name>
</gene>
<feature type="domain" description="TRAP C4-dicarboxylate transport system permease DctM subunit" evidence="9">
    <location>
        <begin position="1"/>
        <end position="99"/>
    </location>
</feature>
<keyword evidence="2" id="KW-1003">Cell membrane</keyword>
<keyword evidence="4 8" id="KW-0812">Transmembrane</keyword>
<dbReference type="Pfam" id="PF06808">
    <property type="entry name" value="DctM"/>
    <property type="match status" value="1"/>
</dbReference>
<reference evidence="10 11" key="1">
    <citation type="submission" date="2021-12" db="EMBL/GenBank/DDBJ databases">
        <title>Sinirhodobacter sp. WL0062 is a bacterium isolated from seawater.</title>
        <authorList>
            <person name="Wang L."/>
            <person name="He W."/>
            <person name="Zhang D.-F."/>
        </authorList>
    </citation>
    <scope>NUCLEOTIDE SEQUENCE [LARGE SCALE GENOMIC DNA]</scope>
    <source>
        <strain evidence="10 11">WL0062</strain>
    </source>
</reference>
<keyword evidence="3 7" id="KW-0997">Cell inner membrane</keyword>
<dbReference type="InterPro" id="IPR010656">
    <property type="entry name" value="DctM"/>
</dbReference>
<organism evidence="10 11">
    <name type="scientific">Rhodobacter flavimaris</name>
    <dbReference type="NCBI Taxonomy" id="2907145"/>
    <lineage>
        <taxon>Bacteria</taxon>
        <taxon>Pseudomonadati</taxon>
        <taxon>Pseudomonadota</taxon>
        <taxon>Alphaproteobacteria</taxon>
        <taxon>Rhodobacterales</taxon>
        <taxon>Rhodobacter group</taxon>
        <taxon>Rhodobacter</taxon>
    </lineage>
</organism>
<keyword evidence="5 8" id="KW-1133">Transmembrane helix</keyword>
<comment type="function">
    <text evidence="7">Part of the tripartite ATP-independent periplasmic (TRAP) transport system.</text>
</comment>
<evidence type="ECO:0000259" key="9">
    <source>
        <dbReference type="Pfam" id="PF06808"/>
    </source>
</evidence>
<comment type="subcellular location">
    <subcellularLocation>
        <location evidence="1 7">Cell inner membrane</location>
        <topology evidence="1 7">Multi-pass membrane protein</topology>
    </subcellularLocation>
</comment>
<evidence type="ECO:0000256" key="8">
    <source>
        <dbReference type="SAM" id="Phobius"/>
    </source>
</evidence>
<evidence type="ECO:0000256" key="6">
    <source>
        <dbReference type="ARBA" id="ARBA00023136"/>
    </source>
</evidence>
<keyword evidence="11" id="KW-1185">Reference proteome</keyword>
<name>A0ABS8YX40_9RHOB</name>
<dbReference type="Proteomes" id="UP001521181">
    <property type="component" value="Unassembled WGS sequence"/>
</dbReference>
<sequence>MVLILVLYLLLGCVLDSMAMVVLTVPILFPVVTGLGFDPIWFGVLVVVAIELGLIIPPIGMNAFVINSVECDIGLATIYRGLVPFILIDVIRWGVLLALPSIALFLPNLM</sequence>
<proteinExistence type="predicted"/>
<accession>A0ABS8YX40</accession>
<feature type="transmembrane region" description="Helical" evidence="8">
    <location>
        <begin position="40"/>
        <end position="61"/>
    </location>
</feature>
<evidence type="ECO:0000256" key="4">
    <source>
        <dbReference type="ARBA" id="ARBA00022692"/>
    </source>
</evidence>
<evidence type="ECO:0000256" key="2">
    <source>
        <dbReference type="ARBA" id="ARBA00022475"/>
    </source>
</evidence>
<keyword evidence="6 8" id="KW-0472">Membrane</keyword>
<keyword evidence="7" id="KW-0813">Transport</keyword>
<evidence type="ECO:0000313" key="11">
    <source>
        <dbReference type="Proteomes" id="UP001521181"/>
    </source>
</evidence>
<comment type="caution">
    <text evidence="10">The sequence shown here is derived from an EMBL/GenBank/DDBJ whole genome shotgun (WGS) entry which is preliminary data.</text>
</comment>
<dbReference type="InterPro" id="IPR004681">
    <property type="entry name" value="TRAP_DctM"/>
</dbReference>
<dbReference type="PANTHER" id="PTHR33362">
    <property type="entry name" value="SIALIC ACID TRAP TRANSPORTER PERMEASE PROTEIN SIAT-RELATED"/>
    <property type="match status" value="1"/>
</dbReference>
<dbReference type="PANTHER" id="PTHR33362:SF5">
    <property type="entry name" value="C4-DICARBOXYLATE TRAP TRANSPORTER LARGE PERMEASE PROTEIN DCTM"/>
    <property type="match status" value="1"/>
</dbReference>
<evidence type="ECO:0000313" key="10">
    <source>
        <dbReference type="EMBL" id="MCE5973127.1"/>
    </source>
</evidence>
<protein>
    <submittedName>
        <fullName evidence="10">TRAP transporter large permease subunit</fullName>
    </submittedName>
</protein>
<evidence type="ECO:0000256" key="3">
    <source>
        <dbReference type="ARBA" id="ARBA00022519"/>
    </source>
</evidence>